<dbReference type="CDD" id="cd05259">
    <property type="entry name" value="PCBER_SDR_a"/>
    <property type="match status" value="1"/>
</dbReference>
<dbReference type="InterPro" id="IPR008030">
    <property type="entry name" value="NmrA-like"/>
</dbReference>
<dbReference type="SUPFAM" id="SSF51735">
    <property type="entry name" value="NAD(P)-binding Rossmann-fold domains"/>
    <property type="match status" value="1"/>
</dbReference>
<dbReference type="InterPro" id="IPR051609">
    <property type="entry name" value="NmrA/Isoflavone_reductase-like"/>
</dbReference>
<dbReference type="InterPro" id="IPR036291">
    <property type="entry name" value="NAD(P)-bd_dom_sf"/>
</dbReference>
<protein>
    <submittedName>
        <fullName evidence="4">NmrA-like domain-containing protein</fullName>
    </submittedName>
</protein>
<reference evidence="4 5" key="1">
    <citation type="journal article" date="2024" name="J. Plant Pathol.">
        <title>Sequence and assembly of the genome of Seiridium unicorne, isolate CBS 538.82, causal agent of cypress canker disease.</title>
        <authorList>
            <person name="Scali E."/>
            <person name="Rocca G.D."/>
            <person name="Danti R."/>
            <person name="Garbelotto M."/>
            <person name="Barberini S."/>
            <person name="Baroncelli R."/>
            <person name="Emiliani G."/>
        </authorList>
    </citation>
    <scope>NUCLEOTIDE SEQUENCE [LARGE SCALE GENOMIC DNA]</scope>
    <source>
        <strain evidence="4 5">BM-138-508</strain>
    </source>
</reference>
<organism evidence="4 5">
    <name type="scientific">Seiridium unicorne</name>
    <dbReference type="NCBI Taxonomy" id="138068"/>
    <lineage>
        <taxon>Eukaryota</taxon>
        <taxon>Fungi</taxon>
        <taxon>Dikarya</taxon>
        <taxon>Ascomycota</taxon>
        <taxon>Pezizomycotina</taxon>
        <taxon>Sordariomycetes</taxon>
        <taxon>Xylariomycetidae</taxon>
        <taxon>Amphisphaeriales</taxon>
        <taxon>Sporocadaceae</taxon>
        <taxon>Seiridium</taxon>
    </lineage>
</organism>
<feature type="domain" description="NmrA-like" evidence="3">
    <location>
        <begin position="5"/>
        <end position="217"/>
    </location>
</feature>
<evidence type="ECO:0000259" key="3">
    <source>
        <dbReference type="Pfam" id="PF05368"/>
    </source>
</evidence>
<gene>
    <name evidence="4" type="ORF">SUNI508_06285</name>
</gene>
<evidence type="ECO:0000256" key="2">
    <source>
        <dbReference type="ARBA" id="ARBA00023002"/>
    </source>
</evidence>
<dbReference type="Pfam" id="PF05368">
    <property type="entry name" value="NmrA"/>
    <property type="match status" value="1"/>
</dbReference>
<keyword evidence="2" id="KW-0560">Oxidoreductase</keyword>
<keyword evidence="1" id="KW-0521">NADP</keyword>
<evidence type="ECO:0000256" key="1">
    <source>
        <dbReference type="ARBA" id="ARBA00022857"/>
    </source>
</evidence>
<dbReference type="Proteomes" id="UP001408356">
    <property type="component" value="Unassembled WGS sequence"/>
</dbReference>
<accession>A0ABR2V0S9</accession>
<comment type="caution">
    <text evidence="4">The sequence shown here is derived from an EMBL/GenBank/DDBJ whole genome shotgun (WGS) entry which is preliminary data.</text>
</comment>
<evidence type="ECO:0000313" key="4">
    <source>
        <dbReference type="EMBL" id="KAK9420545.1"/>
    </source>
</evidence>
<sequence>MAAIKSVTLFGASGALGSVALEKLLASGKFNVRVLKRAGSSSTYAPGAEVVEADLSSLESMTAALQGQDAIVSTAGYGGILGQILMADAAIAAGVSRFIPSNFGADLTNANDRQLPVFADKAKVEDHLMEKSKTTDLTYTFVYTGAFLDWGLKNGYLLDVSKYQPITYDGGDQQWSATTTSSIGDAIVGVLSKPAETKNRVIRVSDVTLSHNQLVGLAKEIAPSKPWNPINLDLDTLVAKAFERLSQGIFDMESIGPLLTRSIVDPRYGGNFTKVDNELLGLKGKTETDVVEMLKSVIN</sequence>
<dbReference type="Gene3D" id="3.40.50.720">
    <property type="entry name" value="NAD(P)-binding Rossmann-like Domain"/>
    <property type="match status" value="1"/>
</dbReference>
<dbReference type="InterPro" id="IPR045312">
    <property type="entry name" value="PCBER-like"/>
</dbReference>
<evidence type="ECO:0000313" key="5">
    <source>
        <dbReference type="Proteomes" id="UP001408356"/>
    </source>
</evidence>
<keyword evidence="5" id="KW-1185">Reference proteome</keyword>
<dbReference type="PANTHER" id="PTHR47706:SF1">
    <property type="entry name" value="CIPA-LIKE, PUTATIVE (AFU_ORTHOLOGUE AFUA_1G12460)-RELATED"/>
    <property type="match status" value="1"/>
</dbReference>
<dbReference type="PANTHER" id="PTHR47706">
    <property type="entry name" value="NMRA-LIKE FAMILY PROTEIN"/>
    <property type="match status" value="1"/>
</dbReference>
<proteinExistence type="predicted"/>
<name>A0ABR2V0S9_9PEZI</name>
<dbReference type="EMBL" id="JARVKF010000224">
    <property type="protein sequence ID" value="KAK9420545.1"/>
    <property type="molecule type" value="Genomic_DNA"/>
</dbReference>